<dbReference type="Proteomes" id="UP000318834">
    <property type="component" value="Unassembled WGS sequence"/>
</dbReference>
<dbReference type="EMBL" id="VBAP01000009">
    <property type="protein sequence ID" value="TMI76830.1"/>
    <property type="molecule type" value="Genomic_DNA"/>
</dbReference>
<protein>
    <submittedName>
        <fullName evidence="3">Ldh family oxidoreductase</fullName>
    </submittedName>
</protein>
<evidence type="ECO:0000313" key="3">
    <source>
        <dbReference type="EMBL" id="TMI76830.1"/>
    </source>
</evidence>
<sequence>MNLRSDSLRSFAGALLQTHGVPPRASAVVADALVLADMRGVASHGIMRLPIYLERLRRGAVAPDSTLTSLRETPAIAVLDAGNGLGIPAAAEAMRRAMAKAREVGAAWVAVRNSNHFGMAAYFALMATHEGMIGLAMTNSVAAMAPFGAGERYMGTNPIAVAVPAGREPPLVMDMASSAAAWGKIALAAKRGTPIPEGWAMDDRGRPVTEAVAAQRAIMLPFGGPKGSALALVIEALAGVLSGAMATREVGRLYADFDRGQGLGHFLGAIAVGAFMDPAEFAARMELLMRDLRALRPASGVERVFAPGEMEWEAMKASERDGVPVEPEVWKELSTLAQEYGVVLPEVMK</sequence>
<evidence type="ECO:0000313" key="4">
    <source>
        <dbReference type="Proteomes" id="UP000318834"/>
    </source>
</evidence>
<dbReference type="SUPFAM" id="SSF89733">
    <property type="entry name" value="L-sulfolactate dehydrogenase-like"/>
    <property type="match status" value="1"/>
</dbReference>
<dbReference type="InterPro" id="IPR003767">
    <property type="entry name" value="Malate/L-lactate_DH-like"/>
</dbReference>
<dbReference type="GO" id="GO:0016491">
    <property type="term" value="F:oxidoreductase activity"/>
    <property type="evidence" value="ECO:0007669"/>
    <property type="project" value="UniProtKB-KW"/>
</dbReference>
<evidence type="ECO:0000256" key="2">
    <source>
        <dbReference type="ARBA" id="ARBA00023002"/>
    </source>
</evidence>
<dbReference type="InterPro" id="IPR036111">
    <property type="entry name" value="Mal/L-sulfo/L-lacto_DH-like_sf"/>
</dbReference>
<dbReference type="InterPro" id="IPR043143">
    <property type="entry name" value="Mal/L-sulf/L-lact_DH-like_NADP"/>
</dbReference>
<organism evidence="3 4">
    <name type="scientific">Candidatus Segetimicrobium genomatis</name>
    <dbReference type="NCBI Taxonomy" id="2569760"/>
    <lineage>
        <taxon>Bacteria</taxon>
        <taxon>Bacillati</taxon>
        <taxon>Candidatus Sysuimicrobiota</taxon>
        <taxon>Candidatus Sysuimicrobiia</taxon>
        <taxon>Candidatus Sysuimicrobiales</taxon>
        <taxon>Candidatus Segetimicrobiaceae</taxon>
        <taxon>Candidatus Segetimicrobium</taxon>
    </lineage>
</organism>
<dbReference type="Pfam" id="PF02615">
    <property type="entry name" value="Ldh_2"/>
    <property type="match status" value="1"/>
</dbReference>
<dbReference type="Gene3D" id="1.10.1530.10">
    <property type="match status" value="1"/>
</dbReference>
<accession>A0A537IZU5</accession>
<gene>
    <name evidence="3" type="ORF">E6H05_02165</name>
</gene>
<evidence type="ECO:0000256" key="1">
    <source>
        <dbReference type="ARBA" id="ARBA00006056"/>
    </source>
</evidence>
<keyword evidence="2" id="KW-0560">Oxidoreductase</keyword>
<dbReference type="Gene3D" id="3.30.1370.60">
    <property type="entry name" value="Hypothetical oxidoreductase yiak, domain 2"/>
    <property type="match status" value="1"/>
</dbReference>
<name>A0A537IZU5_9BACT</name>
<comment type="caution">
    <text evidence="3">The sequence shown here is derived from an EMBL/GenBank/DDBJ whole genome shotgun (WGS) entry which is preliminary data.</text>
</comment>
<dbReference type="PANTHER" id="PTHR11091">
    <property type="entry name" value="OXIDOREDUCTASE-RELATED"/>
    <property type="match status" value="1"/>
</dbReference>
<proteinExistence type="inferred from homology"/>
<dbReference type="InterPro" id="IPR043144">
    <property type="entry name" value="Mal/L-sulf/L-lact_DH-like_ah"/>
</dbReference>
<reference evidence="3 4" key="1">
    <citation type="journal article" date="2019" name="Nat. Microbiol.">
        <title>Mediterranean grassland soil C-N compound turnover is dependent on rainfall and depth, and is mediated by genomically divergent microorganisms.</title>
        <authorList>
            <person name="Diamond S."/>
            <person name="Andeer P.F."/>
            <person name="Li Z."/>
            <person name="Crits-Christoph A."/>
            <person name="Burstein D."/>
            <person name="Anantharaman K."/>
            <person name="Lane K.R."/>
            <person name="Thomas B.C."/>
            <person name="Pan C."/>
            <person name="Northen T.R."/>
            <person name="Banfield J.F."/>
        </authorList>
    </citation>
    <scope>NUCLEOTIDE SEQUENCE [LARGE SCALE GENOMIC DNA]</scope>
    <source>
        <strain evidence="3">NP_8</strain>
    </source>
</reference>
<dbReference type="PANTHER" id="PTHR11091:SF0">
    <property type="entry name" value="MALATE DEHYDROGENASE"/>
    <property type="match status" value="1"/>
</dbReference>
<comment type="similarity">
    <text evidence="1">Belongs to the LDH2/MDH2 oxidoreductase family.</text>
</comment>
<dbReference type="AlphaFoldDB" id="A0A537IZU5"/>